<dbReference type="AlphaFoldDB" id="A0A443VN94"/>
<evidence type="ECO:0000313" key="3">
    <source>
        <dbReference type="EMBL" id="VFS79347.1"/>
    </source>
</evidence>
<dbReference type="EMBL" id="QKOX01000010">
    <property type="protein sequence ID" value="RWT22830.1"/>
    <property type="molecule type" value="Genomic_DNA"/>
</dbReference>
<dbReference type="EMBL" id="FLAC01000033">
    <property type="protein sequence ID" value="SAQ12034.1"/>
    <property type="molecule type" value="Genomic_DNA"/>
</dbReference>
<dbReference type="KEGG" id="rpln:B1209_06875"/>
<dbReference type="Proteomes" id="UP000345637">
    <property type="component" value="Unassembled WGS sequence"/>
</dbReference>
<evidence type="ECO:0000313" key="6">
    <source>
        <dbReference type="Proteomes" id="UP000345637"/>
    </source>
</evidence>
<reference evidence="1 5" key="2">
    <citation type="submission" date="2018-06" db="EMBL/GenBank/DDBJ databases">
        <title>Carbapenemase-producing Enterobacteriaceae present in wastewater treatment plant effluent and nearby surface waters in the US.</title>
        <authorList>
            <person name="Mathys D.A."/>
            <person name="Mollenkopf D.F."/>
            <person name="Feicht S.M."/>
            <person name="Adams R.J."/>
            <person name="Albers A.L."/>
            <person name="Stuever D.M."/>
            <person name="Daniels J.B."/>
            <person name="Wittum T.E."/>
        </authorList>
    </citation>
    <scope>NUCLEOTIDE SEQUENCE [LARGE SCALE GENOMIC DNA]</scope>
    <source>
        <strain evidence="1 5">GEO_47_Down_B</strain>
    </source>
</reference>
<evidence type="ECO:0000313" key="5">
    <source>
        <dbReference type="Proteomes" id="UP000288843"/>
    </source>
</evidence>
<gene>
    <name evidence="1" type="ORF">DN603_11485</name>
    <name evidence="3" type="ORF">NCTC12998_05333</name>
    <name evidence="2" type="ORF">SAMEA2273876_05181</name>
</gene>
<dbReference type="Proteomes" id="UP000078124">
    <property type="component" value="Unassembled WGS sequence"/>
</dbReference>
<protein>
    <submittedName>
        <fullName evidence="1">Uncharacterized protein</fullName>
    </submittedName>
</protein>
<reference evidence="2 4" key="1">
    <citation type="submission" date="2016-05" db="EMBL/GenBank/DDBJ databases">
        <authorList>
            <consortium name="Pathogen Informatics"/>
        </authorList>
    </citation>
    <scope>NUCLEOTIDE SEQUENCE [LARGE SCALE GENOMIC DNA]</scope>
    <source>
        <strain evidence="2 4">2880STDY5682802</strain>
        <strain evidence="3 6">NCTC12998</strain>
    </source>
</reference>
<evidence type="ECO:0000313" key="4">
    <source>
        <dbReference type="Proteomes" id="UP000078124"/>
    </source>
</evidence>
<dbReference type="RefSeq" id="WP_032699048.1">
    <property type="nucleotide sequence ID" value="NZ_JAUBKS010000045.1"/>
</dbReference>
<evidence type="ECO:0000313" key="1">
    <source>
        <dbReference type="EMBL" id="RWT22830.1"/>
    </source>
</evidence>
<dbReference type="EMBL" id="CAADJE010000025">
    <property type="protein sequence ID" value="VFS79347.1"/>
    <property type="molecule type" value="Genomic_DNA"/>
</dbReference>
<accession>A0A443VN94</accession>
<name>A0A443VN94_RAOPL</name>
<organism evidence="1 5">
    <name type="scientific">Raoultella planticola</name>
    <name type="common">Klebsiella planticola</name>
    <dbReference type="NCBI Taxonomy" id="575"/>
    <lineage>
        <taxon>Bacteria</taxon>
        <taxon>Pseudomonadati</taxon>
        <taxon>Pseudomonadota</taxon>
        <taxon>Gammaproteobacteria</taxon>
        <taxon>Enterobacterales</taxon>
        <taxon>Enterobacteriaceae</taxon>
        <taxon>Klebsiella/Raoultella group</taxon>
        <taxon>Raoultella</taxon>
    </lineage>
</organism>
<sequence length="70" mass="7473">MVHHVPGSHQKVNGVSVLNLPGDTALDALKNSARRPREMDTMRRLAFDKAVQSSSTVAKPFAISDLTSGG</sequence>
<evidence type="ECO:0000313" key="2">
    <source>
        <dbReference type="EMBL" id="SAQ12034.1"/>
    </source>
</evidence>
<dbReference type="Proteomes" id="UP000288843">
    <property type="component" value="Unassembled WGS sequence"/>
</dbReference>
<proteinExistence type="predicted"/>